<dbReference type="Proteomes" id="UP000035481">
    <property type="component" value="Unassembled WGS sequence"/>
</dbReference>
<proteinExistence type="predicted"/>
<sequence length="82" mass="9452">MQTREFDRWARIRAQGRLRYVLLNGVLLYGLPMFLIMTYVIPHPRLTVAESALLWGALAGAGYGLGMWVVQERRFRKVTGRS</sequence>
<name>A0A0G9H3Z9_9GAMM</name>
<reference evidence="2 3" key="1">
    <citation type="journal article" date="2015" name="Antonie Van Leeuwenhoek">
        <title>A phylogenomic and molecular marker based taxonomic framework for the order Xanthomonadales: proposal to transfer the families Algiphilaceae and Solimonadaceae to the order Nevskiales ord. nov. and to create a new family within the order Xanthomonadales, the family Rhodanobacteraceae fam. nov., containing the genus Rhodanobacter and its closest relatives.</title>
        <authorList>
            <person name="Naushad S."/>
            <person name="Adeolu M."/>
            <person name="Wong S."/>
            <person name="Sohail M."/>
            <person name="Schellhorn H.E."/>
            <person name="Gupta R.S."/>
        </authorList>
    </citation>
    <scope>NUCLEOTIDE SEQUENCE [LARGE SCALE GENOMIC DNA]</scope>
    <source>
        <strain evidence="2 3">DSM 16301</strain>
    </source>
</reference>
<evidence type="ECO:0000313" key="2">
    <source>
        <dbReference type="EMBL" id="KLD64278.1"/>
    </source>
</evidence>
<gene>
    <name evidence="2" type="ORF">Y882_07955</name>
</gene>
<dbReference type="RefSeq" id="WP_046971340.1">
    <property type="nucleotide sequence ID" value="NZ_JPLA01000020.1"/>
</dbReference>
<dbReference type="PATRIC" id="fig|1440762.4.peg.1075"/>
<accession>A0A0G9H3Z9</accession>
<dbReference type="STRING" id="1440762.Y882_07955"/>
<feature type="transmembrane region" description="Helical" evidence="1">
    <location>
        <begin position="53"/>
        <end position="70"/>
    </location>
</feature>
<organism evidence="2 3">
    <name type="scientific">Dyella japonica DSM 16301</name>
    <dbReference type="NCBI Taxonomy" id="1440762"/>
    <lineage>
        <taxon>Bacteria</taxon>
        <taxon>Pseudomonadati</taxon>
        <taxon>Pseudomonadota</taxon>
        <taxon>Gammaproteobacteria</taxon>
        <taxon>Lysobacterales</taxon>
        <taxon>Rhodanobacteraceae</taxon>
        <taxon>Dyella</taxon>
    </lineage>
</organism>
<evidence type="ECO:0000313" key="3">
    <source>
        <dbReference type="Proteomes" id="UP000035481"/>
    </source>
</evidence>
<comment type="caution">
    <text evidence="2">The sequence shown here is derived from an EMBL/GenBank/DDBJ whole genome shotgun (WGS) entry which is preliminary data.</text>
</comment>
<keyword evidence="1" id="KW-0472">Membrane</keyword>
<protein>
    <submittedName>
        <fullName evidence="2">Uncharacterized protein</fullName>
    </submittedName>
</protein>
<keyword evidence="1" id="KW-1133">Transmembrane helix</keyword>
<feature type="transmembrane region" description="Helical" evidence="1">
    <location>
        <begin position="21"/>
        <end position="41"/>
    </location>
</feature>
<evidence type="ECO:0000256" key="1">
    <source>
        <dbReference type="SAM" id="Phobius"/>
    </source>
</evidence>
<dbReference type="AlphaFoldDB" id="A0A0G9H3Z9"/>
<dbReference type="EMBL" id="JPLA01000020">
    <property type="protein sequence ID" value="KLD64278.1"/>
    <property type="molecule type" value="Genomic_DNA"/>
</dbReference>
<keyword evidence="1" id="KW-0812">Transmembrane</keyword>